<accession>A0ABQ8CLD2</accession>
<sequence length="59" mass="7026">FYNIFFMLQIIEKLVDVVCYIRQIVEVFGNNRLKESERRQGRERLGEAGLSLRLIVCHL</sequence>
<organism evidence="1 2">
    <name type="scientific">Brassica napus</name>
    <name type="common">Rape</name>
    <dbReference type="NCBI Taxonomy" id="3708"/>
    <lineage>
        <taxon>Eukaryota</taxon>
        <taxon>Viridiplantae</taxon>
        <taxon>Streptophyta</taxon>
        <taxon>Embryophyta</taxon>
        <taxon>Tracheophyta</taxon>
        <taxon>Spermatophyta</taxon>
        <taxon>Magnoliopsida</taxon>
        <taxon>eudicotyledons</taxon>
        <taxon>Gunneridae</taxon>
        <taxon>Pentapetalae</taxon>
        <taxon>rosids</taxon>
        <taxon>malvids</taxon>
        <taxon>Brassicales</taxon>
        <taxon>Brassicaceae</taxon>
        <taxon>Brassiceae</taxon>
        <taxon>Brassica</taxon>
    </lineage>
</organism>
<dbReference type="Proteomes" id="UP000824890">
    <property type="component" value="Unassembled WGS sequence"/>
</dbReference>
<reference evidence="1 2" key="1">
    <citation type="submission" date="2021-05" db="EMBL/GenBank/DDBJ databases">
        <title>Genome Assembly of Synthetic Allotetraploid Brassica napus Reveals Homoeologous Exchanges between Subgenomes.</title>
        <authorList>
            <person name="Davis J.T."/>
        </authorList>
    </citation>
    <scope>NUCLEOTIDE SEQUENCE [LARGE SCALE GENOMIC DNA]</scope>
    <source>
        <strain evidence="2">cv. Da-Ae</strain>
        <tissue evidence="1">Seedling</tissue>
    </source>
</reference>
<name>A0ABQ8CLD2_BRANA</name>
<protein>
    <submittedName>
        <fullName evidence="1">Uncharacterized protein</fullName>
    </submittedName>
</protein>
<comment type="caution">
    <text evidence="1">The sequence shown here is derived from an EMBL/GenBank/DDBJ whole genome shotgun (WGS) entry which is preliminary data.</text>
</comment>
<evidence type="ECO:0000313" key="2">
    <source>
        <dbReference type="Proteomes" id="UP000824890"/>
    </source>
</evidence>
<feature type="non-terminal residue" evidence="1">
    <location>
        <position position="1"/>
    </location>
</feature>
<evidence type="ECO:0000313" key="1">
    <source>
        <dbReference type="EMBL" id="KAH0917851.1"/>
    </source>
</evidence>
<gene>
    <name evidence="1" type="ORF">HID58_025511</name>
</gene>
<dbReference type="EMBL" id="JAGKQM010000007">
    <property type="protein sequence ID" value="KAH0917851.1"/>
    <property type="molecule type" value="Genomic_DNA"/>
</dbReference>
<keyword evidence="2" id="KW-1185">Reference proteome</keyword>
<proteinExistence type="predicted"/>